<gene>
    <name evidence="7" type="ORF">UFOPK2254_00189</name>
    <name evidence="8" type="ORF">UFOPK2907_00426</name>
    <name evidence="9" type="ORF">UFOPK3197_00191</name>
    <name evidence="10" type="ORF">UFOPK3241_00221</name>
</gene>
<proteinExistence type="inferred from homology"/>
<sequence>MNTFYERVGGEKTFEELVTRFYAHVATNPILRPMYAEEDLKPAARRLQMFLEQYWGGPSTYSEERGHPRLRIRHGGFHIDTSARDAWVSCMRSAVDEMILAADLKQELWDYLEAAATHLLNQPD</sequence>
<dbReference type="InterPro" id="IPR012292">
    <property type="entry name" value="Globin/Proto"/>
</dbReference>
<comment type="cofactor">
    <cofactor evidence="1">
        <name>heme</name>
        <dbReference type="ChEBI" id="CHEBI:30413"/>
    </cofactor>
</comment>
<dbReference type="Gene3D" id="1.10.490.10">
    <property type="entry name" value="Globins"/>
    <property type="match status" value="1"/>
</dbReference>
<evidence type="ECO:0000256" key="5">
    <source>
        <dbReference type="ARBA" id="ARBA00023004"/>
    </source>
</evidence>
<dbReference type="InterPro" id="IPR044203">
    <property type="entry name" value="GlbO/GLB3-like"/>
</dbReference>
<dbReference type="CDD" id="cd14771">
    <property type="entry name" value="TrHb2_Mt-trHbO-like_O"/>
    <property type="match status" value="1"/>
</dbReference>
<name>A0A6J6ZPA9_9ZZZZ</name>
<dbReference type="EMBL" id="CAEZZR010000028">
    <property type="protein sequence ID" value="CAB4768643.1"/>
    <property type="molecule type" value="Genomic_DNA"/>
</dbReference>
<dbReference type="EMBL" id="CAFAZX010000007">
    <property type="protein sequence ID" value="CAB4840199.1"/>
    <property type="molecule type" value="Genomic_DNA"/>
</dbReference>
<dbReference type="GO" id="GO:0019825">
    <property type="term" value="F:oxygen binding"/>
    <property type="evidence" value="ECO:0007669"/>
    <property type="project" value="InterPro"/>
</dbReference>
<keyword evidence="5" id="KW-0408">Iron</keyword>
<dbReference type="GO" id="GO:0046872">
    <property type="term" value="F:metal ion binding"/>
    <property type="evidence" value="ECO:0007669"/>
    <property type="project" value="UniProtKB-KW"/>
</dbReference>
<keyword evidence="2" id="KW-0813">Transport</keyword>
<dbReference type="PANTHER" id="PTHR47366">
    <property type="entry name" value="TWO-ON-TWO HEMOGLOBIN-3"/>
    <property type="match status" value="1"/>
</dbReference>
<dbReference type="GO" id="GO:0020037">
    <property type="term" value="F:heme binding"/>
    <property type="evidence" value="ECO:0007669"/>
    <property type="project" value="InterPro"/>
</dbReference>
<dbReference type="InterPro" id="IPR009050">
    <property type="entry name" value="Globin-like_sf"/>
</dbReference>
<dbReference type="AlphaFoldDB" id="A0A6J6ZPA9"/>
<evidence type="ECO:0000313" key="8">
    <source>
        <dbReference type="EMBL" id="CAB4768643.1"/>
    </source>
</evidence>
<comment type="similarity">
    <text evidence="6">Belongs to the truncated hemoglobin family. Group II subfamily.</text>
</comment>
<dbReference type="InterPro" id="IPR019795">
    <property type="entry name" value="Globin_bac-like_CS"/>
</dbReference>
<dbReference type="PROSITE" id="PS01213">
    <property type="entry name" value="GLOBIN_FAM_2"/>
    <property type="match status" value="1"/>
</dbReference>
<evidence type="ECO:0000256" key="1">
    <source>
        <dbReference type="ARBA" id="ARBA00001971"/>
    </source>
</evidence>
<keyword evidence="3" id="KW-0349">Heme</keyword>
<dbReference type="EMBL" id="CAEZWO010000010">
    <property type="protein sequence ID" value="CAB4651639.1"/>
    <property type="molecule type" value="Genomic_DNA"/>
</dbReference>
<evidence type="ECO:0000256" key="3">
    <source>
        <dbReference type="ARBA" id="ARBA00022617"/>
    </source>
</evidence>
<dbReference type="Pfam" id="PF01152">
    <property type="entry name" value="Bac_globin"/>
    <property type="match status" value="1"/>
</dbReference>
<evidence type="ECO:0000313" key="9">
    <source>
        <dbReference type="EMBL" id="CAB4820828.1"/>
    </source>
</evidence>
<protein>
    <submittedName>
        <fullName evidence="9">Unannotated protein</fullName>
    </submittedName>
</protein>
<accession>A0A6J6ZPA9</accession>
<dbReference type="SUPFAM" id="SSF46458">
    <property type="entry name" value="Globin-like"/>
    <property type="match status" value="1"/>
</dbReference>
<organism evidence="9">
    <name type="scientific">freshwater metagenome</name>
    <dbReference type="NCBI Taxonomy" id="449393"/>
    <lineage>
        <taxon>unclassified sequences</taxon>
        <taxon>metagenomes</taxon>
        <taxon>ecological metagenomes</taxon>
    </lineage>
</organism>
<evidence type="ECO:0000256" key="4">
    <source>
        <dbReference type="ARBA" id="ARBA00022723"/>
    </source>
</evidence>
<reference evidence="9" key="1">
    <citation type="submission" date="2020-05" db="EMBL/GenBank/DDBJ databases">
        <authorList>
            <person name="Chiriac C."/>
            <person name="Salcher M."/>
            <person name="Ghai R."/>
            <person name="Kavagutti S V."/>
        </authorList>
    </citation>
    <scope>NUCLEOTIDE SEQUENCE</scope>
</reference>
<evidence type="ECO:0000256" key="6">
    <source>
        <dbReference type="ARBA" id="ARBA00034496"/>
    </source>
</evidence>
<evidence type="ECO:0000313" key="7">
    <source>
        <dbReference type="EMBL" id="CAB4651639.1"/>
    </source>
</evidence>
<keyword evidence="4" id="KW-0479">Metal-binding</keyword>
<dbReference type="PANTHER" id="PTHR47366:SF1">
    <property type="entry name" value="TWO-ON-TWO HEMOGLOBIN-3"/>
    <property type="match status" value="1"/>
</dbReference>
<dbReference type="EMBL" id="CAFABI010000012">
    <property type="protein sequence ID" value="CAB4820828.1"/>
    <property type="molecule type" value="Genomic_DNA"/>
</dbReference>
<evidence type="ECO:0000313" key="10">
    <source>
        <dbReference type="EMBL" id="CAB4840199.1"/>
    </source>
</evidence>
<dbReference type="GO" id="GO:0005344">
    <property type="term" value="F:oxygen carrier activity"/>
    <property type="evidence" value="ECO:0007669"/>
    <property type="project" value="InterPro"/>
</dbReference>
<evidence type="ECO:0000256" key="2">
    <source>
        <dbReference type="ARBA" id="ARBA00022448"/>
    </source>
</evidence>
<dbReference type="InterPro" id="IPR001486">
    <property type="entry name" value="Hemoglobin_trunc"/>
</dbReference>